<feature type="binding site" evidence="14">
    <location>
        <position position="137"/>
    </location>
    <ligand>
        <name>sn-glycerol 3-phosphate</name>
        <dbReference type="ChEBI" id="CHEBI:57597"/>
    </ligand>
</feature>
<dbReference type="PIRSF" id="PIRSF000114">
    <property type="entry name" value="Glycerol-3-P_dh"/>
    <property type="match status" value="1"/>
</dbReference>
<keyword evidence="2 14" id="KW-0444">Lipid biosynthesis</keyword>
<dbReference type="InterPro" id="IPR011128">
    <property type="entry name" value="G3P_DH_NAD-dep_N"/>
</dbReference>
<comment type="function">
    <text evidence="14">Catalyzes the reduction of the glycolytic intermediate dihydroxyacetone phosphate (DHAP) to sn-glycerol 3-phosphate (G3P), the key precursor for phospholipid synthesis.</text>
</comment>
<sequence length="333" mass="35830">MNKCFKNILVIGDGAWGSALAITAADNIEKVIIYSRDLKVVDSINKNNINPKSFPSIKLPTNISATDEPASFKKAKLILIAIPAQVLRKFLSDFKEYISNNVPIVICAKGIENNTLNLMSEVCRQIIPQNTIAILSGPNFASEIAVKKLSASLIACAQEEMGVTIARALSNPAFRCYYSNDIIGVQIAGAAKNVIAIAAGILEGLNLGENAKAALVTRGLNEITRLSIALNGNLETSLGLAGMGDLILTCGSRTSRNMSLGFMLASGKPIGEILNENGTYEGYPTSHSINALCEKLNLDLPIFKAIYKILYQGSNIEKEIDLLVNRPLKAEKF</sequence>
<evidence type="ECO:0000313" key="21">
    <source>
        <dbReference type="EMBL" id="KIE05115.1"/>
    </source>
</evidence>
<evidence type="ECO:0000256" key="4">
    <source>
        <dbReference type="ARBA" id="ARBA00022857"/>
    </source>
</evidence>
<dbReference type="GO" id="GO:0141152">
    <property type="term" value="F:glycerol-3-phosphate dehydrogenase (NAD+) activity"/>
    <property type="evidence" value="ECO:0007669"/>
    <property type="project" value="RHEA"/>
</dbReference>
<evidence type="ECO:0000256" key="8">
    <source>
        <dbReference type="ARBA" id="ARBA00023209"/>
    </source>
</evidence>
<dbReference type="InterPro" id="IPR006168">
    <property type="entry name" value="G3P_DH_NAD-dep"/>
</dbReference>
<feature type="binding site" evidence="14">
    <location>
        <position position="141"/>
    </location>
    <ligand>
        <name>NADPH</name>
        <dbReference type="ChEBI" id="CHEBI:57783"/>
    </ligand>
</feature>
<evidence type="ECO:0000256" key="18">
    <source>
        <dbReference type="RuleBase" id="RU000437"/>
    </source>
</evidence>
<dbReference type="FunFam" id="3.40.50.720:FF:000019">
    <property type="entry name" value="Glycerol-3-phosphate dehydrogenase [NAD(P)+]"/>
    <property type="match status" value="1"/>
</dbReference>
<dbReference type="InterPro" id="IPR006109">
    <property type="entry name" value="G3P_DH_NAD-dep_C"/>
</dbReference>
<keyword evidence="3 14" id="KW-0547">Nucleotide-binding</keyword>
<proteinExistence type="inferred from homology"/>
<dbReference type="Proteomes" id="UP000031258">
    <property type="component" value="Unassembled WGS sequence"/>
</dbReference>
<accession>A0A0C1QYQ3</accession>
<dbReference type="SUPFAM" id="SSF48179">
    <property type="entry name" value="6-phosphogluconate dehydrogenase C-terminal domain-like"/>
    <property type="match status" value="1"/>
</dbReference>
<dbReference type="GO" id="GO:0008654">
    <property type="term" value="P:phospholipid biosynthetic process"/>
    <property type="evidence" value="ECO:0007669"/>
    <property type="project" value="UniProtKB-KW"/>
</dbReference>
<evidence type="ECO:0000259" key="20">
    <source>
        <dbReference type="Pfam" id="PF07479"/>
    </source>
</evidence>
<name>A0A0C1QYQ3_9RICK</name>
<feature type="binding site" evidence="14">
    <location>
        <position position="109"/>
    </location>
    <ligand>
        <name>NADPH</name>
        <dbReference type="ChEBI" id="CHEBI:57783"/>
    </ligand>
</feature>
<feature type="binding site" evidence="14">
    <location>
        <position position="255"/>
    </location>
    <ligand>
        <name>sn-glycerol 3-phosphate</name>
        <dbReference type="ChEBI" id="CHEBI:57597"/>
    </ligand>
</feature>
<feature type="binding site" evidence="17">
    <location>
        <position position="141"/>
    </location>
    <ligand>
        <name>NAD(+)</name>
        <dbReference type="ChEBI" id="CHEBI:57540"/>
    </ligand>
</feature>
<dbReference type="GO" id="GO:0046167">
    <property type="term" value="P:glycerol-3-phosphate biosynthetic process"/>
    <property type="evidence" value="ECO:0007669"/>
    <property type="project" value="UniProtKB-UniRule"/>
</dbReference>
<comment type="subcellular location">
    <subcellularLocation>
        <location evidence="14">Cytoplasm</location>
    </subcellularLocation>
</comment>
<evidence type="ECO:0000256" key="10">
    <source>
        <dbReference type="ARBA" id="ARBA00052716"/>
    </source>
</evidence>
<dbReference type="SUPFAM" id="SSF51735">
    <property type="entry name" value="NAD(P)-binding Rossmann-fold domains"/>
    <property type="match status" value="1"/>
</dbReference>
<gene>
    <name evidence="14" type="primary">gpsA</name>
    <name evidence="21" type="ORF">NF27_EY02110</name>
</gene>
<feature type="domain" description="Glycerol-3-phosphate dehydrogenase NAD-dependent N-terminal" evidence="19">
    <location>
        <begin position="8"/>
        <end position="161"/>
    </location>
</feature>
<evidence type="ECO:0000256" key="1">
    <source>
        <dbReference type="ARBA" id="ARBA00011009"/>
    </source>
</evidence>
<feature type="binding site" evidence="14">
    <location>
        <position position="256"/>
    </location>
    <ligand>
        <name>sn-glycerol 3-phosphate</name>
        <dbReference type="ChEBI" id="CHEBI:57597"/>
    </ligand>
</feature>
<dbReference type="InterPro" id="IPR008927">
    <property type="entry name" value="6-PGluconate_DH-like_C_sf"/>
</dbReference>
<reference evidence="21 22" key="1">
    <citation type="submission" date="2014-11" db="EMBL/GenBank/DDBJ databases">
        <title>A Rickettsiales Symbiont of Amoebae With Ancient Features.</title>
        <authorList>
            <person name="Schulz F."/>
            <person name="Martijn J."/>
            <person name="Wascher F."/>
            <person name="Kostanjsek R."/>
            <person name="Ettema T.J."/>
            <person name="Horn M."/>
        </authorList>
    </citation>
    <scope>NUCLEOTIDE SEQUENCE [LARGE SCALE GENOMIC DNA]</scope>
    <source>
        <strain evidence="21 22">UWC36</strain>
    </source>
</reference>
<dbReference type="EMBL" id="JSWE01000124">
    <property type="protein sequence ID" value="KIE05115.1"/>
    <property type="molecule type" value="Genomic_DNA"/>
</dbReference>
<dbReference type="Gene3D" id="1.10.1040.10">
    <property type="entry name" value="N-(1-d-carboxylethyl)-l-norvaline Dehydrogenase, domain 2"/>
    <property type="match status" value="1"/>
</dbReference>
<dbReference type="HAMAP" id="MF_00394">
    <property type="entry name" value="NAD_Glyc3P_dehydrog"/>
    <property type="match status" value="1"/>
</dbReference>
<keyword evidence="8 14" id="KW-0594">Phospholipid biosynthesis</keyword>
<keyword evidence="14" id="KW-0963">Cytoplasm</keyword>
<evidence type="ECO:0000256" key="2">
    <source>
        <dbReference type="ARBA" id="ARBA00022516"/>
    </source>
</evidence>
<feature type="binding site" evidence="14">
    <location>
        <position position="281"/>
    </location>
    <ligand>
        <name>NADPH</name>
        <dbReference type="ChEBI" id="CHEBI:57783"/>
    </ligand>
</feature>
<evidence type="ECO:0000256" key="17">
    <source>
        <dbReference type="PIRSR" id="PIRSR000114-3"/>
    </source>
</evidence>
<dbReference type="NCBIfam" id="NF000942">
    <property type="entry name" value="PRK00094.1-4"/>
    <property type="match status" value="1"/>
</dbReference>
<evidence type="ECO:0000256" key="11">
    <source>
        <dbReference type="ARBA" id="ARBA00066687"/>
    </source>
</evidence>
<evidence type="ECO:0000256" key="3">
    <source>
        <dbReference type="ARBA" id="ARBA00022741"/>
    </source>
</evidence>
<dbReference type="InterPro" id="IPR036291">
    <property type="entry name" value="NAD(P)-bd_dom_sf"/>
</dbReference>
<keyword evidence="6 14" id="KW-0520">NAD</keyword>
<evidence type="ECO:0000256" key="12">
    <source>
        <dbReference type="ARBA" id="ARBA00069372"/>
    </source>
</evidence>
<feature type="binding site" evidence="17">
    <location>
        <begin position="12"/>
        <end position="17"/>
    </location>
    <ligand>
        <name>NAD(+)</name>
        <dbReference type="ChEBI" id="CHEBI:57540"/>
    </ligand>
</feature>
<feature type="binding site" evidence="17">
    <location>
        <position position="256"/>
    </location>
    <ligand>
        <name>NAD(+)</name>
        <dbReference type="ChEBI" id="CHEBI:57540"/>
    </ligand>
</feature>
<dbReference type="InterPro" id="IPR013328">
    <property type="entry name" value="6PGD_dom2"/>
</dbReference>
<dbReference type="STRING" id="86105.NF27_EY02110"/>
<dbReference type="Pfam" id="PF07479">
    <property type="entry name" value="NAD_Gly3P_dh_C"/>
    <property type="match status" value="1"/>
</dbReference>
<evidence type="ECO:0000256" key="13">
    <source>
        <dbReference type="ARBA" id="ARBA00080511"/>
    </source>
</evidence>
<feature type="binding site" evidence="16">
    <location>
        <begin position="256"/>
        <end position="257"/>
    </location>
    <ligand>
        <name>substrate</name>
    </ligand>
</feature>
<dbReference type="FunFam" id="1.10.1040.10:FF:000001">
    <property type="entry name" value="Glycerol-3-phosphate dehydrogenase [NAD(P)+]"/>
    <property type="match status" value="1"/>
</dbReference>
<dbReference type="NCBIfam" id="NF000940">
    <property type="entry name" value="PRK00094.1-2"/>
    <property type="match status" value="1"/>
</dbReference>
<dbReference type="GO" id="GO:0051287">
    <property type="term" value="F:NAD binding"/>
    <property type="evidence" value="ECO:0007669"/>
    <property type="project" value="InterPro"/>
</dbReference>
<evidence type="ECO:0000256" key="7">
    <source>
        <dbReference type="ARBA" id="ARBA00023098"/>
    </source>
</evidence>
<protein>
    <recommendedName>
        <fullName evidence="12 14">Glycerol-3-phosphate dehydrogenase [NAD(P)+]</fullName>
        <ecNumber evidence="11 14">1.1.1.94</ecNumber>
    </recommendedName>
    <alternativeName>
        <fullName evidence="14">NAD(P)(+)-dependent glycerol-3-phosphate dehydrogenase</fullName>
    </alternativeName>
    <alternativeName>
        <fullName evidence="13 14">NAD(P)H-dependent dihydroxyacetone-phosphate reductase</fullName>
    </alternativeName>
</protein>
<feature type="binding site" evidence="14">
    <location>
        <position position="36"/>
    </location>
    <ligand>
        <name>NADPH</name>
        <dbReference type="ChEBI" id="CHEBI:57783"/>
    </ligand>
</feature>
<dbReference type="UniPathway" id="UPA00940"/>
<feature type="binding site" evidence="14">
    <location>
        <position position="109"/>
    </location>
    <ligand>
        <name>sn-glycerol 3-phosphate</name>
        <dbReference type="ChEBI" id="CHEBI:57597"/>
    </ligand>
</feature>
<feature type="domain" description="Glycerol-3-phosphate dehydrogenase NAD-dependent C-terminal" evidence="20">
    <location>
        <begin position="181"/>
        <end position="319"/>
    </location>
</feature>
<comment type="similarity">
    <text evidence="1 14 18">Belongs to the NAD-dependent glycerol-3-phosphate dehydrogenase family.</text>
</comment>
<comment type="caution">
    <text evidence="14">Lacks conserved residue(s) required for the propagation of feature annotation.</text>
</comment>
<evidence type="ECO:0000256" key="6">
    <source>
        <dbReference type="ARBA" id="ARBA00023027"/>
    </source>
</evidence>
<comment type="caution">
    <text evidence="21">The sequence shown here is derived from an EMBL/GenBank/DDBJ whole genome shotgun (WGS) entry which is preliminary data.</text>
</comment>
<dbReference type="GO" id="GO:0046168">
    <property type="term" value="P:glycerol-3-phosphate catabolic process"/>
    <property type="evidence" value="ECO:0007669"/>
    <property type="project" value="InterPro"/>
</dbReference>
<dbReference type="PANTHER" id="PTHR11728">
    <property type="entry name" value="GLYCEROL-3-PHOSPHATE DEHYDROGENASE"/>
    <property type="match status" value="1"/>
</dbReference>
<evidence type="ECO:0000256" key="16">
    <source>
        <dbReference type="PIRSR" id="PIRSR000114-2"/>
    </source>
</evidence>
<keyword evidence="22" id="KW-1185">Reference proteome</keyword>
<evidence type="ECO:0000256" key="9">
    <source>
        <dbReference type="ARBA" id="ARBA00023264"/>
    </source>
</evidence>
<feature type="binding site" evidence="14">
    <location>
        <position position="256"/>
    </location>
    <ligand>
        <name>NADPH</name>
        <dbReference type="ChEBI" id="CHEBI:57783"/>
    </ligand>
</feature>
<keyword evidence="5 14" id="KW-0560">Oxidoreductase</keyword>
<feature type="binding site" evidence="14">
    <location>
        <position position="257"/>
    </location>
    <ligand>
        <name>sn-glycerol 3-phosphate</name>
        <dbReference type="ChEBI" id="CHEBI:57597"/>
    </ligand>
</feature>
<dbReference type="PATRIC" id="fig|86105.3.peg.1285"/>
<feature type="binding site" evidence="16">
    <location>
        <position position="109"/>
    </location>
    <ligand>
        <name>substrate</name>
    </ligand>
</feature>
<dbReference type="EC" id="1.1.1.94" evidence="11 14"/>
<comment type="catalytic activity">
    <reaction evidence="10">
        <text>sn-glycerol 3-phosphate + NADP(+) = dihydroxyacetone phosphate + NADPH + H(+)</text>
        <dbReference type="Rhea" id="RHEA:11096"/>
        <dbReference type="ChEBI" id="CHEBI:15378"/>
        <dbReference type="ChEBI" id="CHEBI:57597"/>
        <dbReference type="ChEBI" id="CHEBI:57642"/>
        <dbReference type="ChEBI" id="CHEBI:57783"/>
        <dbReference type="ChEBI" id="CHEBI:58349"/>
        <dbReference type="EC" id="1.1.1.94"/>
    </reaction>
    <physiologicalReaction direction="right-to-left" evidence="10">
        <dbReference type="Rhea" id="RHEA:11098"/>
    </physiologicalReaction>
</comment>
<evidence type="ECO:0000256" key="5">
    <source>
        <dbReference type="ARBA" id="ARBA00023002"/>
    </source>
</evidence>
<evidence type="ECO:0000313" key="22">
    <source>
        <dbReference type="Proteomes" id="UP000031258"/>
    </source>
</evidence>
<dbReference type="PANTHER" id="PTHR11728:SF1">
    <property type="entry name" value="GLYCEROL-3-PHOSPHATE DEHYDROGENASE [NAD(+)] 2, CHLOROPLASTIC"/>
    <property type="match status" value="1"/>
</dbReference>
<feature type="binding site" evidence="14">
    <location>
        <position position="16"/>
    </location>
    <ligand>
        <name>NADPH</name>
        <dbReference type="ChEBI" id="CHEBI:57783"/>
    </ligand>
</feature>
<dbReference type="Gene3D" id="3.40.50.720">
    <property type="entry name" value="NAD(P)-binding Rossmann-like Domain"/>
    <property type="match status" value="1"/>
</dbReference>
<evidence type="ECO:0000259" key="19">
    <source>
        <dbReference type="Pfam" id="PF01210"/>
    </source>
</evidence>
<comment type="pathway">
    <text evidence="14">Membrane lipid metabolism; glycerophospholipid metabolism.</text>
</comment>
<dbReference type="GO" id="GO:0006650">
    <property type="term" value="P:glycerophospholipid metabolic process"/>
    <property type="evidence" value="ECO:0007669"/>
    <property type="project" value="UniProtKB-UniRule"/>
</dbReference>
<feature type="active site" description="Proton acceptor" evidence="14 15">
    <location>
        <position position="192"/>
    </location>
</feature>
<comment type="catalytic activity">
    <reaction evidence="14">
        <text>sn-glycerol 3-phosphate + NAD(+) = dihydroxyacetone phosphate + NADH + H(+)</text>
        <dbReference type="Rhea" id="RHEA:11092"/>
        <dbReference type="ChEBI" id="CHEBI:15378"/>
        <dbReference type="ChEBI" id="CHEBI:57540"/>
        <dbReference type="ChEBI" id="CHEBI:57597"/>
        <dbReference type="ChEBI" id="CHEBI:57642"/>
        <dbReference type="ChEBI" id="CHEBI:57945"/>
        <dbReference type="EC" id="1.1.1.94"/>
    </reaction>
</comment>
<dbReference type="RefSeq" id="WP_039457245.1">
    <property type="nucleotide sequence ID" value="NZ_JSWE01000124.1"/>
</dbReference>
<dbReference type="GO" id="GO:0005829">
    <property type="term" value="C:cytosol"/>
    <property type="evidence" value="ECO:0007669"/>
    <property type="project" value="TreeGrafter"/>
</dbReference>
<keyword evidence="9 14" id="KW-1208">Phospholipid metabolism</keyword>
<feature type="binding site" evidence="14">
    <location>
        <position position="192"/>
    </location>
    <ligand>
        <name>sn-glycerol 3-phosphate</name>
        <dbReference type="ChEBI" id="CHEBI:57597"/>
    </ligand>
</feature>
<organism evidence="21 22">
    <name type="scientific">Candidatus Jidaibacter acanthamoebae</name>
    <dbReference type="NCBI Taxonomy" id="86105"/>
    <lineage>
        <taxon>Bacteria</taxon>
        <taxon>Pseudomonadati</taxon>
        <taxon>Pseudomonadota</taxon>
        <taxon>Alphaproteobacteria</taxon>
        <taxon>Rickettsiales</taxon>
        <taxon>Candidatus Midichloriaceae</taxon>
        <taxon>Candidatus Jidaibacter</taxon>
    </lineage>
</organism>
<evidence type="ECO:0000256" key="15">
    <source>
        <dbReference type="PIRSR" id="PIRSR000114-1"/>
    </source>
</evidence>
<dbReference type="GO" id="GO:0005975">
    <property type="term" value="P:carbohydrate metabolic process"/>
    <property type="evidence" value="ECO:0007669"/>
    <property type="project" value="InterPro"/>
</dbReference>
<dbReference type="GO" id="GO:0141153">
    <property type="term" value="F:glycerol-3-phosphate dehydrogenase (NADP+) activity"/>
    <property type="evidence" value="ECO:0007669"/>
    <property type="project" value="RHEA"/>
</dbReference>
<feature type="binding site" evidence="14">
    <location>
        <position position="245"/>
    </location>
    <ligand>
        <name>sn-glycerol 3-phosphate</name>
        <dbReference type="ChEBI" id="CHEBI:57597"/>
    </ligand>
</feature>
<evidence type="ECO:0000256" key="14">
    <source>
        <dbReference type="HAMAP-Rule" id="MF_00394"/>
    </source>
</evidence>
<dbReference type="AlphaFoldDB" id="A0A0C1QYQ3"/>
<keyword evidence="7 14" id="KW-0443">Lipid metabolism</keyword>
<dbReference type="OrthoDB" id="9812273at2"/>
<dbReference type="PROSITE" id="PS00957">
    <property type="entry name" value="NAD_G3PDH"/>
    <property type="match status" value="1"/>
</dbReference>
<dbReference type="Pfam" id="PF01210">
    <property type="entry name" value="NAD_Gly3P_dh_N"/>
    <property type="match status" value="1"/>
</dbReference>
<dbReference type="PRINTS" id="PR00077">
    <property type="entry name" value="GPDHDRGNASE"/>
</dbReference>
<keyword evidence="4 14" id="KW-0521">NADP</keyword>